<keyword evidence="8" id="KW-1208">Phospholipid metabolism</keyword>
<evidence type="ECO:0000256" key="7">
    <source>
        <dbReference type="ARBA" id="ARBA00023136"/>
    </source>
</evidence>
<feature type="transmembrane region" description="Helical" evidence="10">
    <location>
        <begin position="298"/>
        <end position="322"/>
    </location>
</feature>
<feature type="compositionally biased region" description="Low complexity" evidence="9">
    <location>
        <begin position="27"/>
        <end position="39"/>
    </location>
</feature>
<keyword evidence="12" id="KW-1185">Reference proteome</keyword>
<feature type="transmembrane region" description="Helical" evidence="10">
    <location>
        <begin position="52"/>
        <end position="78"/>
    </location>
</feature>
<feature type="active site" evidence="8">
    <location>
        <position position="222"/>
    </location>
</feature>
<protein>
    <recommendedName>
        <fullName evidence="8">Acyl-coenzyme A diphosphatase SCS3</fullName>
        <ecNumber evidence="8">3.6.1.-</ecNumber>
    </recommendedName>
    <alternativeName>
        <fullName evidence="8">FIT family protein SCS3</fullName>
    </alternativeName>
</protein>
<evidence type="ECO:0000313" key="12">
    <source>
        <dbReference type="Proteomes" id="UP001600888"/>
    </source>
</evidence>
<keyword evidence="7 8" id="KW-0472">Membrane</keyword>
<evidence type="ECO:0000256" key="4">
    <source>
        <dbReference type="ARBA" id="ARBA00022824"/>
    </source>
</evidence>
<evidence type="ECO:0000256" key="1">
    <source>
        <dbReference type="ARBA" id="ARBA00004477"/>
    </source>
</evidence>
<keyword evidence="2 8" id="KW-0812">Transmembrane</keyword>
<comment type="catalytic activity">
    <reaction evidence="8">
        <text>(9Z)-octadecenoyl-CoA + H2O = S-(9Z-octadecenoyl)-4'-phosphopantetheine + adenosine 3',5'-bisphosphate + 2 H(+)</text>
        <dbReference type="Rhea" id="RHEA:65564"/>
        <dbReference type="ChEBI" id="CHEBI:15377"/>
        <dbReference type="ChEBI" id="CHEBI:15378"/>
        <dbReference type="ChEBI" id="CHEBI:57387"/>
        <dbReference type="ChEBI" id="CHEBI:58343"/>
        <dbReference type="ChEBI" id="CHEBI:156553"/>
    </reaction>
</comment>
<comment type="catalytic activity">
    <reaction evidence="8">
        <text>an acyl-CoA + H2O = an acyl-4'-phosphopantetheine + adenosine 3',5'-bisphosphate + 2 H(+)</text>
        <dbReference type="Rhea" id="RHEA:50044"/>
        <dbReference type="ChEBI" id="CHEBI:15377"/>
        <dbReference type="ChEBI" id="CHEBI:15378"/>
        <dbReference type="ChEBI" id="CHEBI:58342"/>
        <dbReference type="ChEBI" id="CHEBI:58343"/>
        <dbReference type="ChEBI" id="CHEBI:132023"/>
    </reaction>
</comment>
<evidence type="ECO:0000313" key="11">
    <source>
        <dbReference type="EMBL" id="KAL2284275.1"/>
    </source>
</evidence>
<feature type="compositionally biased region" description="Polar residues" evidence="9">
    <location>
        <begin position="1"/>
        <end position="16"/>
    </location>
</feature>
<feature type="transmembrane region" description="Helical" evidence="10">
    <location>
        <begin position="223"/>
        <end position="242"/>
    </location>
</feature>
<name>A0ABR4EPM1_9PEZI</name>
<reference evidence="11 12" key="1">
    <citation type="submission" date="2024-03" db="EMBL/GenBank/DDBJ databases">
        <title>A high-quality draft genome sequence of Diaporthe vaccinii, a causative agent of upright dieback and viscid rot disease in cranberry plants.</title>
        <authorList>
            <person name="Sarrasin M."/>
            <person name="Lang B.F."/>
            <person name="Burger G."/>
        </authorList>
    </citation>
    <scope>NUCLEOTIDE SEQUENCE [LARGE SCALE GENOMIC DNA]</scope>
    <source>
        <strain evidence="11 12">IS7</strain>
    </source>
</reference>
<evidence type="ECO:0000256" key="5">
    <source>
        <dbReference type="ARBA" id="ARBA00022989"/>
    </source>
</evidence>
<dbReference type="HAMAP" id="MF_03231">
    <property type="entry name" value="SCS3"/>
    <property type="match status" value="1"/>
</dbReference>
<feature type="transmembrane region" description="Helical" evidence="10">
    <location>
        <begin position="328"/>
        <end position="344"/>
    </location>
</feature>
<comment type="similarity">
    <text evidence="8">Belongs to the FIT family. Fungal FIT2B/SCS3 subfamily.</text>
</comment>
<evidence type="ECO:0000256" key="3">
    <source>
        <dbReference type="ARBA" id="ARBA00022801"/>
    </source>
</evidence>
<dbReference type="Pfam" id="PF10261">
    <property type="entry name" value="FIT"/>
    <property type="match status" value="1"/>
</dbReference>
<proteinExistence type="inferred from homology"/>
<comment type="caution">
    <text evidence="11">The sequence shown here is derived from an EMBL/GenBank/DDBJ whole genome shotgun (WGS) entry which is preliminary data.</text>
</comment>
<dbReference type="PANTHER" id="PTHR23129">
    <property type="entry name" value="ACYL-COENZYME A DIPHOSPHATASE FITM2"/>
    <property type="match status" value="1"/>
</dbReference>
<comment type="subcellular location">
    <subcellularLocation>
        <location evidence="1 8">Endoplasmic reticulum membrane</location>
        <topology evidence="1 8">Multi-pass membrane protein</topology>
    </subcellularLocation>
</comment>
<sequence>MEGSQARNTRQRTGMTFSVPDDSRPASPQSEGGSSSPSSSRRRRTMARNPPFLPTPLEAAALLLYPIILTFGTLFSLLSPQVRNAPYFPAMQAHSQDPGLSPSYFARKSNVFNVYFVKRGWAWVSLAFFVFLFTHPAVRTGQQKTLALVRWGLVTTWWVLVTQWCFGPALIDRSFLFTGGRCELAEAKLEAGAGVTGKDIFTAVACKTAGGKWRGGHDISGHVFLLVLGSYFLLQEVGWVYLNHWKRGAAGGVVELRDERSIIMHDGAVKSATVEGERDHSEGGETARPRSAWDALALGGKLAGGVFVLSLWMILMTAIFFHTWIEKLTGLLVASAGLYAIYILPRIAPPLRAIVGLPGI</sequence>
<dbReference type="Proteomes" id="UP001600888">
    <property type="component" value="Unassembled WGS sequence"/>
</dbReference>
<keyword evidence="5 8" id="KW-1133">Transmembrane helix</keyword>
<dbReference type="EC" id="3.6.1.-" evidence="8"/>
<dbReference type="InterPro" id="IPR046400">
    <property type="entry name" value="SCS3"/>
</dbReference>
<comment type="catalytic activity">
    <reaction evidence="8">
        <text>(5Z,8Z,11Z,14Z)-eicosatetraenoyl-CoA + H2O = S-(5Z,8Z,11Z,14Z-eicosatetraenoyl)-4'-phosphopantetheine + adenosine 3',5'-bisphosphate + 2 H(+)</text>
        <dbReference type="Rhea" id="RHEA:65568"/>
        <dbReference type="ChEBI" id="CHEBI:15377"/>
        <dbReference type="ChEBI" id="CHEBI:15378"/>
        <dbReference type="ChEBI" id="CHEBI:57368"/>
        <dbReference type="ChEBI" id="CHEBI:58343"/>
        <dbReference type="ChEBI" id="CHEBI:156554"/>
    </reaction>
</comment>
<keyword evidence="4 8" id="KW-0256">Endoplasmic reticulum</keyword>
<dbReference type="EMBL" id="JBAWTH010000037">
    <property type="protein sequence ID" value="KAL2284275.1"/>
    <property type="molecule type" value="Genomic_DNA"/>
</dbReference>
<feature type="transmembrane region" description="Helical" evidence="10">
    <location>
        <begin position="150"/>
        <end position="171"/>
    </location>
</feature>
<feature type="region of interest" description="Disordered" evidence="9">
    <location>
        <begin position="1"/>
        <end position="51"/>
    </location>
</feature>
<evidence type="ECO:0000256" key="6">
    <source>
        <dbReference type="ARBA" id="ARBA00023098"/>
    </source>
</evidence>
<gene>
    <name evidence="8" type="primary">SCS3</name>
    <name evidence="8" type="synonym">FIT2B</name>
    <name evidence="11" type="ORF">FJTKL_09001</name>
</gene>
<feature type="transmembrane region" description="Helical" evidence="10">
    <location>
        <begin position="120"/>
        <end position="138"/>
    </location>
</feature>
<evidence type="ECO:0000256" key="8">
    <source>
        <dbReference type="HAMAP-Rule" id="MF_03231"/>
    </source>
</evidence>
<keyword evidence="6" id="KW-0443">Lipid metabolism</keyword>
<comment type="function">
    <text evidence="8">Fatty acyl-coenzyme A (CoA) diphosphatase that hydrolyzes fatty acyl-CoA to yield acyl-4'-phosphopantetheine and adenosine 3',5'-bisphosphate. Preferentially hydrolyzes unsaturated long-chain acyl-CoA substrates in the endoplasmic reticulum (ER) lumen. This catalytic activity is required for maintaining ER structure and for lipid droplets (LDs) biogenesis, which are lipid storage organelles involved in maintaining lipid and energy homeostasis. May directly bind to diacylglycerol (DAGs) and triacylglycerol, which is also important for LD biogenesis. May support directional budding of nacent LDs from the ER into the cytosol by reducing DAG levels at sites of LD formation. May play a role in the regulation of cell morphology and cytoskeletal organization. Involved in phospholipid biosynthesis.</text>
</comment>
<evidence type="ECO:0000256" key="2">
    <source>
        <dbReference type="ARBA" id="ARBA00022692"/>
    </source>
</evidence>
<organism evidence="11 12">
    <name type="scientific">Diaporthe vaccinii</name>
    <dbReference type="NCBI Taxonomy" id="105482"/>
    <lineage>
        <taxon>Eukaryota</taxon>
        <taxon>Fungi</taxon>
        <taxon>Dikarya</taxon>
        <taxon>Ascomycota</taxon>
        <taxon>Pezizomycotina</taxon>
        <taxon>Sordariomycetes</taxon>
        <taxon>Sordariomycetidae</taxon>
        <taxon>Diaporthales</taxon>
        <taxon>Diaporthaceae</taxon>
        <taxon>Diaporthe</taxon>
        <taxon>Diaporthe eres species complex</taxon>
    </lineage>
</organism>
<feature type="active site" evidence="8">
    <location>
        <position position="322"/>
    </location>
</feature>
<evidence type="ECO:0000256" key="9">
    <source>
        <dbReference type="SAM" id="MobiDB-lite"/>
    </source>
</evidence>
<dbReference type="PANTHER" id="PTHR23129:SF0">
    <property type="entry name" value="ACYL-COENZYME A DIPHOSPHATASE FITM2"/>
    <property type="match status" value="1"/>
</dbReference>
<evidence type="ECO:0000256" key="10">
    <source>
        <dbReference type="SAM" id="Phobius"/>
    </source>
</evidence>
<keyword evidence="8" id="KW-0594">Phospholipid biosynthesis</keyword>
<keyword evidence="3 8" id="KW-0378">Hydrolase</keyword>
<accession>A0ABR4EPM1</accession>
<keyword evidence="8" id="KW-0444">Lipid biosynthesis</keyword>
<dbReference type="InterPro" id="IPR019388">
    <property type="entry name" value="FIT"/>
</dbReference>
<comment type="catalytic activity">
    <reaction evidence="8">
        <text>hexadecanoyl-CoA + H2O = S-hexadecanoyl-4'-phosphopantetheine + adenosine 3',5'-bisphosphate + 2 H(+)</text>
        <dbReference type="Rhea" id="RHEA:50032"/>
        <dbReference type="ChEBI" id="CHEBI:15377"/>
        <dbReference type="ChEBI" id="CHEBI:15378"/>
        <dbReference type="ChEBI" id="CHEBI:57379"/>
        <dbReference type="ChEBI" id="CHEBI:58343"/>
        <dbReference type="ChEBI" id="CHEBI:132018"/>
    </reaction>
</comment>